<dbReference type="RefSeq" id="WP_009161627.1">
    <property type="nucleotide sequence ID" value="NZ_KB290972.1"/>
</dbReference>
<dbReference type="PANTHER" id="PTHR41775:SF1">
    <property type="entry name" value="PEPTIDASE M6-LIKE DOMAIN-CONTAINING PROTEIN"/>
    <property type="match status" value="1"/>
</dbReference>
<evidence type="ECO:0000256" key="1">
    <source>
        <dbReference type="SAM" id="SignalP"/>
    </source>
</evidence>
<dbReference type="EMBL" id="AMEP01000039">
    <property type="protein sequence ID" value="EKY03299.1"/>
    <property type="molecule type" value="Genomic_DNA"/>
</dbReference>
<accession>L1NII1</accession>
<sequence>MKKIALLLVFSLSIVVARASKAWAQPQVVKQSDGTELTIRLNGDVNFNWVSTTDGVILQQKGSDFYVAVIDDNGNLSASTQLAHDAPLRSASERALIAKQNKEVFFHSGREITRAIGRRNEQIQANSRLFPHTGSPKAIVILAQFSNLNFTVNARKAFDQYLNSMDENLKNFGHHENRNHASVKKYFSDMSNGQFTPQFDVYGPVTLPQTMEYYGAGNSRFERYQDLVTDACTLMDDSLDFSQYDSNNDGYVDLVYVIYAGYGENMAPALPVLWPKAFPHGGMQKDGKTIGICGISNELLGNPQITKHNFNNIASITGIGLFCHEFSHCLGLPDFYNTVSTTAQDNQGMEDWSLMDNGIYGDNGFTPPAYTAWEREAMGWMTIDTLKTAQQVKLENIDKGGKAYRIMNDANGSGQEYYIVQNIQQYKWNAKTRGVGMLVYHVNYDADDFGIFGITGSNTVNTVIGKPRMTVIPADNRLVSSYRRSDGSISSQEYKTQLAGDPFPGTAATTELSDANPRVNYAPWTGGTLNKPIYNISMADDVVYFDFLQKFSTADIAPSISEQKPEGNKIYSLDGRYVGTDKTRLPKGIYILNRKKFVVQ</sequence>
<dbReference type="Pfam" id="PF05547">
    <property type="entry name" value="Peptidase_M6"/>
    <property type="match status" value="1"/>
</dbReference>
<keyword evidence="3" id="KW-0378">Hydrolase</keyword>
<dbReference type="GO" id="GO:0006508">
    <property type="term" value="P:proteolysis"/>
    <property type="evidence" value="ECO:0007669"/>
    <property type="project" value="UniProtKB-KW"/>
</dbReference>
<keyword evidence="4" id="KW-1185">Reference proteome</keyword>
<keyword evidence="3" id="KW-0645">Protease</keyword>
<evidence type="ECO:0000313" key="3">
    <source>
        <dbReference type="EMBL" id="EKY03299.1"/>
    </source>
</evidence>
<feature type="domain" description="Peptidase M6-like" evidence="2">
    <location>
        <begin position="170"/>
        <end position="372"/>
    </location>
</feature>
<name>L1NII1_9BACT</name>
<reference evidence="3 4" key="1">
    <citation type="submission" date="2012-05" db="EMBL/GenBank/DDBJ databases">
        <authorList>
            <person name="Weinstock G."/>
            <person name="Sodergren E."/>
            <person name="Lobos E.A."/>
            <person name="Fulton L."/>
            <person name="Fulton R."/>
            <person name="Courtney L."/>
            <person name="Fronick C."/>
            <person name="O'Laughlin M."/>
            <person name="Godfrey J."/>
            <person name="Wilson R.M."/>
            <person name="Miner T."/>
            <person name="Farmer C."/>
            <person name="Delehaunty K."/>
            <person name="Cordes M."/>
            <person name="Minx P."/>
            <person name="Tomlinson C."/>
            <person name="Chen J."/>
            <person name="Wollam A."/>
            <person name="Pepin K.H."/>
            <person name="Bhonagiri V."/>
            <person name="Zhang X."/>
            <person name="Suruliraj S."/>
            <person name="Warren W."/>
            <person name="Mitreva M."/>
            <person name="Mardis E.R."/>
            <person name="Wilson R.K."/>
        </authorList>
    </citation>
    <scope>NUCLEOTIDE SEQUENCE [LARGE SCALE GENOMIC DNA]</scope>
    <source>
        <strain evidence="3 4">F0055</strain>
    </source>
</reference>
<proteinExistence type="predicted"/>
<protein>
    <submittedName>
        <fullName evidence="3">M6 family metalloprotease domain protein</fullName>
    </submittedName>
</protein>
<organism evidence="3 4">
    <name type="scientific">Hoylesella saccharolytica F0055</name>
    <dbReference type="NCBI Taxonomy" id="1127699"/>
    <lineage>
        <taxon>Bacteria</taxon>
        <taxon>Pseudomonadati</taxon>
        <taxon>Bacteroidota</taxon>
        <taxon>Bacteroidia</taxon>
        <taxon>Bacteroidales</taxon>
        <taxon>Prevotellaceae</taxon>
        <taxon>Hoylesella</taxon>
    </lineage>
</organism>
<dbReference type="Proteomes" id="UP000010433">
    <property type="component" value="Unassembled WGS sequence"/>
</dbReference>
<gene>
    <name evidence="3" type="ORF">HMPREF9151_00456</name>
</gene>
<dbReference type="InterPro" id="IPR008757">
    <property type="entry name" value="Peptidase_M6-like_domain"/>
</dbReference>
<dbReference type="AlphaFoldDB" id="L1NII1"/>
<dbReference type="GO" id="GO:0008237">
    <property type="term" value="F:metallopeptidase activity"/>
    <property type="evidence" value="ECO:0007669"/>
    <property type="project" value="UniProtKB-KW"/>
</dbReference>
<dbReference type="PANTHER" id="PTHR41775">
    <property type="entry name" value="SECRETED PROTEIN-RELATED"/>
    <property type="match status" value="1"/>
</dbReference>
<dbReference type="HOGENOM" id="CLU_016256_0_0_10"/>
<keyword evidence="3" id="KW-0482">Metalloprotease</keyword>
<dbReference type="NCBIfam" id="TIGR03296">
    <property type="entry name" value="M6dom_TIGR03296"/>
    <property type="match status" value="1"/>
</dbReference>
<dbReference type="STRING" id="1127699.HMPREF9151_00456"/>
<evidence type="ECO:0000313" key="4">
    <source>
        <dbReference type="Proteomes" id="UP000010433"/>
    </source>
</evidence>
<dbReference type="PATRIC" id="fig|1127699.3.peg.417"/>
<evidence type="ECO:0000259" key="2">
    <source>
        <dbReference type="Pfam" id="PF05547"/>
    </source>
</evidence>
<comment type="caution">
    <text evidence="3">The sequence shown here is derived from an EMBL/GenBank/DDBJ whole genome shotgun (WGS) entry which is preliminary data.</text>
</comment>
<dbReference type="OrthoDB" id="9813478at2"/>
<keyword evidence="1" id="KW-0732">Signal</keyword>
<feature type="chain" id="PRO_5003954629" evidence="1">
    <location>
        <begin position="25"/>
        <end position="600"/>
    </location>
</feature>
<feature type="signal peptide" evidence="1">
    <location>
        <begin position="1"/>
        <end position="24"/>
    </location>
</feature>